<dbReference type="SUPFAM" id="SSF51556">
    <property type="entry name" value="Metallo-dependent hydrolases"/>
    <property type="match status" value="1"/>
</dbReference>
<dbReference type="NCBIfam" id="NF006688">
    <property type="entry name" value="PRK09236.1"/>
    <property type="match status" value="1"/>
</dbReference>
<evidence type="ECO:0000259" key="6">
    <source>
        <dbReference type="Pfam" id="PF01979"/>
    </source>
</evidence>
<dbReference type="EMBL" id="CP041345">
    <property type="protein sequence ID" value="QKG79127.1"/>
    <property type="molecule type" value="Genomic_DNA"/>
</dbReference>
<dbReference type="CDD" id="cd01318">
    <property type="entry name" value="DHOase_IIb"/>
    <property type="match status" value="1"/>
</dbReference>
<dbReference type="Pfam" id="PF01979">
    <property type="entry name" value="Amidohydro_1"/>
    <property type="match status" value="1"/>
</dbReference>
<evidence type="ECO:0000256" key="3">
    <source>
        <dbReference type="ARBA" id="ARBA00010286"/>
    </source>
</evidence>
<dbReference type="PANTHER" id="PTHR43668">
    <property type="entry name" value="ALLANTOINASE"/>
    <property type="match status" value="1"/>
</dbReference>
<evidence type="ECO:0000256" key="2">
    <source>
        <dbReference type="ARBA" id="ARBA00002368"/>
    </source>
</evidence>
<name>A0A7D3XDI7_9BACT</name>
<dbReference type="InterPro" id="IPR050138">
    <property type="entry name" value="DHOase/Allantoinase_Hydrolase"/>
</dbReference>
<sequence length="448" mass="50461">MARFAITNATIVNEGKRLKGFVIVNGKYIEKIGHAGEDFNKYAPEEIIDASNLLLIPGVIDDQVHFREPGLTHKGDIYTESKAAIAGGVTSYMEMPNTKPQSVTLENLNEKFKIAQEKSLANYSFYFGATNDNIEELIKIDPNKVCGVKVFMGSSTGNMLVDDDEALEKIFKHAPTIITTHCEDEGTIRKNLEHYKSLFGDNIDFKYHSTIRSTDACYLSSSKAVRLAKKHDARLHILHLSTKKELELLDNEIPLAEKKITGEVCVHHLWFNDADYDKLGWRIKWNPSIKTEEDRLALVNALKNNVLDVVATDHAPHLVSEKDNVYTKSASGGPLVQHSLIAMLEMSLKGNFSLEKVVEKMCHAPATLYRIEKRGFIREGYYADLVLVAPDKQYVVNRDNILYKCSWSPFEGYIFNHSVEMTIVNGRIVYNKGSFDESTKGESLSFNS</sequence>
<evidence type="ECO:0000256" key="5">
    <source>
        <dbReference type="ARBA" id="ARBA00022801"/>
    </source>
</evidence>
<proteinExistence type="inferred from homology"/>
<comment type="cofactor">
    <cofactor evidence="1">
        <name>Zn(2+)</name>
        <dbReference type="ChEBI" id="CHEBI:29105"/>
    </cofactor>
</comment>
<keyword evidence="8" id="KW-1185">Reference proteome</keyword>
<dbReference type="NCBIfam" id="TIGR00857">
    <property type="entry name" value="pyrC_multi"/>
    <property type="match status" value="1"/>
</dbReference>
<dbReference type="GO" id="GO:0006145">
    <property type="term" value="P:purine nucleobase catabolic process"/>
    <property type="evidence" value="ECO:0007669"/>
    <property type="project" value="TreeGrafter"/>
</dbReference>
<dbReference type="GO" id="GO:0005737">
    <property type="term" value="C:cytoplasm"/>
    <property type="evidence" value="ECO:0007669"/>
    <property type="project" value="TreeGrafter"/>
</dbReference>
<dbReference type="Proteomes" id="UP000500961">
    <property type="component" value="Chromosome"/>
</dbReference>
<evidence type="ECO:0000256" key="4">
    <source>
        <dbReference type="ARBA" id="ARBA00022723"/>
    </source>
</evidence>
<organism evidence="7 8">
    <name type="scientific">Tenuifilum thalassicum</name>
    <dbReference type="NCBI Taxonomy" id="2590900"/>
    <lineage>
        <taxon>Bacteria</taxon>
        <taxon>Pseudomonadati</taxon>
        <taxon>Bacteroidota</taxon>
        <taxon>Bacteroidia</taxon>
        <taxon>Bacteroidales</taxon>
        <taxon>Tenuifilaceae</taxon>
        <taxon>Tenuifilum</taxon>
    </lineage>
</organism>
<dbReference type="KEGG" id="ttz:FHG85_02210"/>
<dbReference type="SUPFAM" id="SSF51338">
    <property type="entry name" value="Composite domain of metallo-dependent hydrolases"/>
    <property type="match status" value="1"/>
</dbReference>
<dbReference type="AlphaFoldDB" id="A0A7D3XDI7"/>
<dbReference type="EC" id="3.5.2.3" evidence="7"/>
<evidence type="ECO:0000256" key="1">
    <source>
        <dbReference type="ARBA" id="ARBA00001947"/>
    </source>
</evidence>
<dbReference type="InterPro" id="IPR002195">
    <property type="entry name" value="Dihydroorotase_CS"/>
</dbReference>
<evidence type="ECO:0000313" key="7">
    <source>
        <dbReference type="EMBL" id="QKG79127.1"/>
    </source>
</evidence>
<dbReference type="InterPro" id="IPR032466">
    <property type="entry name" value="Metal_Hydrolase"/>
</dbReference>
<dbReference type="GO" id="GO:0004038">
    <property type="term" value="F:allantoinase activity"/>
    <property type="evidence" value="ECO:0007669"/>
    <property type="project" value="TreeGrafter"/>
</dbReference>
<protein>
    <submittedName>
        <fullName evidence="7">Dihydroorotase</fullName>
        <ecNumber evidence="7">3.5.2.3</ecNumber>
    </submittedName>
</protein>
<dbReference type="PROSITE" id="PS00483">
    <property type="entry name" value="DIHYDROOROTASE_2"/>
    <property type="match status" value="1"/>
</dbReference>
<dbReference type="Gene3D" id="3.20.20.140">
    <property type="entry name" value="Metal-dependent hydrolases"/>
    <property type="match status" value="1"/>
</dbReference>
<feature type="domain" description="Amidohydrolase-related" evidence="6">
    <location>
        <begin position="55"/>
        <end position="429"/>
    </location>
</feature>
<dbReference type="InterPro" id="IPR011059">
    <property type="entry name" value="Metal-dep_hydrolase_composite"/>
</dbReference>
<comment type="function">
    <text evidence="2">Catalyzes the reversible cyclization of carbamoyl aspartate to dihydroorotate.</text>
</comment>
<dbReference type="GO" id="GO:0004151">
    <property type="term" value="F:dihydroorotase activity"/>
    <property type="evidence" value="ECO:0007669"/>
    <property type="project" value="UniProtKB-EC"/>
</dbReference>
<dbReference type="PANTHER" id="PTHR43668:SF4">
    <property type="entry name" value="ALLANTOINASE"/>
    <property type="match status" value="1"/>
</dbReference>
<dbReference type="RefSeq" id="WP_173072645.1">
    <property type="nucleotide sequence ID" value="NZ_CP041345.1"/>
</dbReference>
<reference evidence="7 8" key="1">
    <citation type="submission" date="2019-07" db="EMBL/GenBank/DDBJ databases">
        <title>Thalassofilum flectens gen. nov., sp. nov., a novel moderate thermophilic anaerobe from a shallow sea hot spring in Kunashir Island (Russia), representing a new family in the order Bacteroidales, and proposal of Thalassofilacea fam. nov.</title>
        <authorList>
            <person name="Kochetkova T.V."/>
            <person name="Podosokorskaya O.A."/>
            <person name="Novikov A."/>
            <person name="Elcheninov A.G."/>
            <person name="Toshchakov S.V."/>
            <person name="Kublanov I.V."/>
        </authorList>
    </citation>
    <scope>NUCLEOTIDE SEQUENCE [LARGE SCALE GENOMIC DNA]</scope>
    <source>
        <strain evidence="7 8">38-H</strain>
    </source>
</reference>
<comment type="similarity">
    <text evidence="3">Belongs to the metallo-dependent hydrolases superfamily. DHOase family. Class I DHOase subfamily.</text>
</comment>
<keyword evidence="5 7" id="KW-0378">Hydrolase</keyword>
<dbReference type="Gene3D" id="2.30.40.10">
    <property type="entry name" value="Urease, subunit C, domain 1"/>
    <property type="match status" value="1"/>
</dbReference>
<dbReference type="GO" id="GO:0046872">
    <property type="term" value="F:metal ion binding"/>
    <property type="evidence" value="ECO:0007669"/>
    <property type="project" value="UniProtKB-KW"/>
</dbReference>
<accession>A0A7D3XDI7</accession>
<keyword evidence="4" id="KW-0479">Metal-binding</keyword>
<dbReference type="InterPro" id="IPR006680">
    <property type="entry name" value="Amidohydro-rel"/>
</dbReference>
<gene>
    <name evidence="7" type="ORF">FHG85_02210</name>
</gene>
<evidence type="ECO:0000313" key="8">
    <source>
        <dbReference type="Proteomes" id="UP000500961"/>
    </source>
</evidence>